<dbReference type="InterPro" id="IPR017441">
    <property type="entry name" value="Protein_kinase_ATP_BS"/>
</dbReference>
<sequence>MAASTPPDDEFPTKALASAEPGSCGEGMAPGQRIGAFRIEALVGRGGMGEVYRAVQLEPVQRVVAIKRLRLAGAGSRQAAWFEVERQVLAQMQHPNIAQLFDAGSLPDSSAYLVMEFLDGEPLTGWCRSHRVSLRGRLDLFLQLLDGVQHAHQRGVIHRDLKPGNVLVTRVNGRPVPKLIDFGIAAAADSEGTEVAGTVDYMSPEQSNPALGSLDVRSDLYSLGVLLHELLTGERPLRSSSDPAAHTRTTGPQAPSERLREMPGPVAGALAAELGVGRGALLRLYRHELDWIVRRATAHDRADRYPSADAFAADVRAFLDHRVVAAHPPSRRYRMGKFLARHRLGVASAALAVAALLAGLGTALYGLQQAREQRMLAEARADENAQLAAFQQRMLRDVDLSAMGEQILSLAREQAGLTPGFRGMPESEQAAALRLLDLVDGIDLARRVLDSQLLDRAESAIDRDFAGRPLLASQLRETLAEVHDSLGNRARAAVLQREVAALRSDELGPADPATLRARVAAATALLAAGERDAAGDELEAAERARRTASAVLPADLAARLAMARAEWHSQGGDYAAASAGLAAAAAPLADAGGEPALAFRLRAQWAGSLLREGRRDDAARVIDEALEAAEAELDQDDGALLDGLNAAVPIRAGTGDLEAALALSERLYARSVERFGQEHPFTLTQVNNRAVTLINLQRTEEAIPLLRGLVEARARQIGARHPQTIKAEANLASALMRSVQDREPDALRAQRSAESAQRLRRVLAAREDLLGREHPETLLSRASLASVLMHGGEMEEALRLARAVYDARRERHGPTHRDTIDVLDLLGQIHLAAGELSAAREAFAAVLAARRAEQGDEAFGTLSAAAGLYLSLPPDSPQGRSLREGLLQPVLDPPIEALPPPLQRTRRQLDAAAGRGVGADG</sequence>
<keyword evidence="4 5" id="KW-0067">ATP-binding</keyword>
<reference evidence="9" key="1">
    <citation type="submission" date="2022-04" db="EMBL/GenBank/DDBJ databases">
        <title>Lysobacter sp. CAU 1642 isolated from sea sand.</title>
        <authorList>
            <person name="Kim W."/>
        </authorList>
    </citation>
    <scope>NUCLEOTIDE SEQUENCE</scope>
    <source>
        <strain evidence="9">CAU 1642</strain>
    </source>
</reference>
<dbReference type="Pfam" id="PF00069">
    <property type="entry name" value="Pkinase"/>
    <property type="match status" value="1"/>
</dbReference>
<feature type="region of interest" description="Disordered" evidence="6">
    <location>
        <begin position="1"/>
        <end position="27"/>
    </location>
</feature>
<feature type="region of interest" description="Disordered" evidence="6">
    <location>
        <begin position="892"/>
        <end position="921"/>
    </location>
</feature>
<dbReference type="SUPFAM" id="SSF48452">
    <property type="entry name" value="TPR-like"/>
    <property type="match status" value="2"/>
</dbReference>
<dbReference type="SMART" id="SM00220">
    <property type="entry name" value="S_TKc"/>
    <property type="match status" value="1"/>
</dbReference>
<feature type="binding site" evidence="5">
    <location>
        <position position="67"/>
    </location>
    <ligand>
        <name>ATP</name>
        <dbReference type="ChEBI" id="CHEBI:30616"/>
    </ligand>
</feature>
<dbReference type="GO" id="GO:0016301">
    <property type="term" value="F:kinase activity"/>
    <property type="evidence" value="ECO:0007669"/>
    <property type="project" value="UniProtKB-KW"/>
</dbReference>
<dbReference type="Proteomes" id="UP001431449">
    <property type="component" value="Unassembled WGS sequence"/>
</dbReference>
<proteinExistence type="predicted"/>
<evidence type="ECO:0000256" key="5">
    <source>
        <dbReference type="PROSITE-ProRule" id="PRU10141"/>
    </source>
</evidence>
<dbReference type="PROSITE" id="PS00108">
    <property type="entry name" value="PROTEIN_KINASE_ST"/>
    <property type="match status" value="1"/>
</dbReference>
<dbReference type="PANTHER" id="PTHR43289:SF6">
    <property type="entry name" value="SERINE_THREONINE-PROTEIN KINASE NEKL-3"/>
    <property type="match status" value="1"/>
</dbReference>
<keyword evidence="3 9" id="KW-0418">Kinase</keyword>
<organism evidence="9 10">
    <name type="scientific">Pseudomarimonas salicorniae</name>
    <dbReference type="NCBI Taxonomy" id="2933270"/>
    <lineage>
        <taxon>Bacteria</taxon>
        <taxon>Pseudomonadati</taxon>
        <taxon>Pseudomonadota</taxon>
        <taxon>Gammaproteobacteria</taxon>
        <taxon>Lysobacterales</taxon>
        <taxon>Lysobacteraceae</taxon>
        <taxon>Pseudomarimonas</taxon>
    </lineage>
</organism>
<comment type="caution">
    <text evidence="9">The sequence shown here is derived from an EMBL/GenBank/DDBJ whole genome shotgun (WGS) entry which is preliminary data.</text>
</comment>
<dbReference type="PROSITE" id="PS00107">
    <property type="entry name" value="PROTEIN_KINASE_ATP"/>
    <property type="match status" value="1"/>
</dbReference>
<dbReference type="Pfam" id="PF13424">
    <property type="entry name" value="TPR_12"/>
    <property type="match status" value="1"/>
</dbReference>
<dbReference type="InterPro" id="IPR011990">
    <property type="entry name" value="TPR-like_helical_dom_sf"/>
</dbReference>
<keyword evidence="1" id="KW-0808">Transferase</keyword>
<dbReference type="PROSITE" id="PS50011">
    <property type="entry name" value="PROTEIN_KINASE_DOM"/>
    <property type="match status" value="1"/>
</dbReference>
<dbReference type="InterPro" id="IPR011009">
    <property type="entry name" value="Kinase-like_dom_sf"/>
</dbReference>
<dbReference type="Gene3D" id="1.10.510.10">
    <property type="entry name" value="Transferase(Phosphotransferase) domain 1"/>
    <property type="match status" value="1"/>
</dbReference>
<dbReference type="Gene3D" id="1.25.40.10">
    <property type="entry name" value="Tetratricopeptide repeat domain"/>
    <property type="match status" value="2"/>
</dbReference>
<dbReference type="InterPro" id="IPR000719">
    <property type="entry name" value="Prot_kinase_dom"/>
</dbReference>
<feature type="domain" description="Protein kinase" evidence="8">
    <location>
        <begin position="37"/>
        <end position="319"/>
    </location>
</feature>
<evidence type="ECO:0000256" key="1">
    <source>
        <dbReference type="ARBA" id="ARBA00022679"/>
    </source>
</evidence>
<dbReference type="CDD" id="cd14014">
    <property type="entry name" value="STKc_PknB_like"/>
    <property type="match status" value="1"/>
</dbReference>
<dbReference type="EMBL" id="JALNMH010000023">
    <property type="protein sequence ID" value="MCK7595589.1"/>
    <property type="molecule type" value="Genomic_DNA"/>
</dbReference>
<evidence type="ECO:0000313" key="10">
    <source>
        <dbReference type="Proteomes" id="UP001431449"/>
    </source>
</evidence>
<evidence type="ECO:0000256" key="3">
    <source>
        <dbReference type="ARBA" id="ARBA00022777"/>
    </source>
</evidence>
<dbReference type="InterPro" id="IPR008271">
    <property type="entry name" value="Ser/Thr_kinase_AS"/>
</dbReference>
<evidence type="ECO:0000256" key="7">
    <source>
        <dbReference type="SAM" id="Phobius"/>
    </source>
</evidence>
<keyword evidence="7" id="KW-0472">Membrane</keyword>
<evidence type="ECO:0000256" key="4">
    <source>
        <dbReference type="ARBA" id="ARBA00022840"/>
    </source>
</evidence>
<gene>
    <name evidence="9" type="ORF">M0G41_18230</name>
</gene>
<dbReference type="SUPFAM" id="SSF56112">
    <property type="entry name" value="Protein kinase-like (PK-like)"/>
    <property type="match status" value="1"/>
</dbReference>
<keyword evidence="7" id="KW-0812">Transmembrane</keyword>
<name>A0ABT0GMZ7_9GAMM</name>
<accession>A0ABT0GMZ7</accession>
<keyword evidence="2 5" id="KW-0547">Nucleotide-binding</keyword>
<dbReference type="Gene3D" id="3.30.200.20">
    <property type="entry name" value="Phosphorylase Kinase, domain 1"/>
    <property type="match status" value="1"/>
</dbReference>
<evidence type="ECO:0000256" key="2">
    <source>
        <dbReference type="ARBA" id="ARBA00022741"/>
    </source>
</evidence>
<evidence type="ECO:0000313" key="9">
    <source>
        <dbReference type="EMBL" id="MCK7595589.1"/>
    </source>
</evidence>
<dbReference type="RefSeq" id="WP_248211632.1">
    <property type="nucleotide sequence ID" value="NZ_JALNMH010000023.1"/>
</dbReference>
<evidence type="ECO:0000259" key="8">
    <source>
        <dbReference type="PROSITE" id="PS50011"/>
    </source>
</evidence>
<feature type="transmembrane region" description="Helical" evidence="7">
    <location>
        <begin position="344"/>
        <end position="367"/>
    </location>
</feature>
<keyword evidence="7" id="KW-1133">Transmembrane helix</keyword>
<keyword evidence="10" id="KW-1185">Reference proteome</keyword>
<dbReference type="PANTHER" id="PTHR43289">
    <property type="entry name" value="MITOGEN-ACTIVATED PROTEIN KINASE KINASE KINASE 20-RELATED"/>
    <property type="match status" value="1"/>
</dbReference>
<protein>
    <submittedName>
        <fullName evidence="9">Serine/threonine-protein kinase</fullName>
    </submittedName>
</protein>
<evidence type="ECO:0000256" key="6">
    <source>
        <dbReference type="SAM" id="MobiDB-lite"/>
    </source>
</evidence>
<feature type="compositionally biased region" description="Polar residues" evidence="6">
    <location>
        <begin position="238"/>
        <end position="253"/>
    </location>
</feature>
<feature type="region of interest" description="Disordered" evidence="6">
    <location>
        <begin position="236"/>
        <end position="261"/>
    </location>
</feature>